<proteinExistence type="predicted"/>
<feature type="region of interest" description="Disordered" evidence="2">
    <location>
        <begin position="1"/>
        <end position="51"/>
    </location>
</feature>
<feature type="compositionally biased region" description="Basic residues" evidence="2">
    <location>
        <begin position="9"/>
        <end position="20"/>
    </location>
</feature>
<dbReference type="AlphaFoldDB" id="A0AAN6MTF3"/>
<name>A0AAN6MTF3_9PEZI</name>
<reference evidence="3" key="1">
    <citation type="journal article" date="2023" name="Mol. Phylogenet. Evol.">
        <title>Genome-scale phylogeny and comparative genomics of the fungal order Sordariales.</title>
        <authorList>
            <person name="Hensen N."/>
            <person name="Bonometti L."/>
            <person name="Westerberg I."/>
            <person name="Brannstrom I.O."/>
            <person name="Guillou S."/>
            <person name="Cros-Aarteil S."/>
            <person name="Calhoun S."/>
            <person name="Haridas S."/>
            <person name="Kuo A."/>
            <person name="Mondo S."/>
            <person name="Pangilinan J."/>
            <person name="Riley R."/>
            <person name="LaButti K."/>
            <person name="Andreopoulos B."/>
            <person name="Lipzen A."/>
            <person name="Chen C."/>
            <person name="Yan M."/>
            <person name="Daum C."/>
            <person name="Ng V."/>
            <person name="Clum A."/>
            <person name="Steindorff A."/>
            <person name="Ohm R.A."/>
            <person name="Martin F."/>
            <person name="Silar P."/>
            <person name="Natvig D.O."/>
            <person name="Lalanne C."/>
            <person name="Gautier V."/>
            <person name="Ament-Velasquez S.L."/>
            <person name="Kruys A."/>
            <person name="Hutchinson M.I."/>
            <person name="Powell A.J."/>
            <person name="Barry K."/>
            <person name="Miller A.N."/>
            <person name="Grigoriev I.V."/>
            <person name="Debuchy R."/>
            <person name="Gladieux P."/>
            <person name="Hiltunen Thoren M."/>
            <person name="Johannesson H."/>
        </authorList>
    </citation>
    <scope>NUCLEOTIDE SEQUENCE</scope>
    <source>
        <strain evidence="3">CBS 103.79</strain>
    </source>
</reference>
<dbReference type="Proteomes" id="UP001303889">
    <property type="component" value="Unassembled WGS sequence"/>
</dbReference>
<evidence type="ECO:0008006" key="5">
    <source>
        <dbReference type="Google" id="ProtNLM"/>
    </source>
</evidence>
<sequence>MLALGSRAAQRRASHCRARFRPASTSATPSAGTATTNTAARRVTTSRASNPRRRKILASEVFTACYTAIMCTAAVLDANRKDRRRRDLDHEIAQAKNSLADMLERSNARDLARVVTTPCPDVPDARSADMLDIFEALCAMPADKLQDRIRGRRGRLVAIHRLRKMLGVHWVMDPPREVVSTLSTCEAMVVAEGHGMGPEGREPQADTHMQKIKDMVVDLVDRLMSAAWTATDAEEPKNHGAIQSPDSPVSMLRMLMSEGYPAFASPHLNPAGTAEQRARLNDFDLKIMNQWMGRHREPYAAKICHNLLVCGVPPSIQNYNLLILGFAMLGEHTLAQAVVDSFFFMSHLKPTEATCLCLLHHYRLKGDVVGFQRLIKRMVGFDARGIGLRRREAERVERTCGTGSAEEEWAAGPDIVVVQGFYVQQAPFTLNIAEAMMEGLLDFGLLHESTRILFVCIRQGWAVSTDLMWRVFNLCLGLLDTTAVRIVVQGLLDNIEQASAMILGPDGVGPEISRQLHYILTVWQATTLPEPGHWGMENSELEALEANREKLNHLTTAIWLNEACDYTKKMTKCIGVIQRQLLEADRPWRERLDRALRTFDAAVAHPIAKLRRTERVHRAARLDWLISQVAIADHKIRDAETTICSVLAKQTPRALRHITHFHRSVPIHNRIALATPYGTPGSPEHAVAWCFHASRELDVRLKEAVWEALPEARMRELGRSQNKTGDVSLERTMACLERYLGELRKEKEKGVLWEDPFEKLMETLPDLSFLAGRQTAPQAAQVVGW</sequence>
<reference evidence="3" key="2">
    <citation type="submission" date="2023-05" db="EMBL/GenBank/DDBJ databases">
        <authorList>
            <consortium name="Lawrence Berkeley National Laboratory"/>
            <person name="Steindorff A."/>
            <person name="Hensen N."/>
            <person name="Bonometti L."/>
            <person name="Westerberg I."/>
            <person name="Brannstrom I.O."/>
            <person name="Guillou S."/>
            <person name="Cros-Aarteil S."/>
            <person name="Calhoun S."/>
            <person name="Haridas S."/>
            <person name="Kuo A."/>
            <person name="Mondo S."/>
            <person name="Pangilinan J."/>
            <person name="Riley R."/>
            <person name="Labutti K."/>
            <person name="Andreopoulos B."/>
            <person name="Lipzen A."/>
            <person name="Chen C."/>
            <person name="Yanf M."/>
            <person name="Daum C."/>
            <person name="Ng V."/>
            <person name="Clum A."/>
            <person name="Ohm R."/>
            <person name="Martin F."/>
            <person name="Silar P."/>
            <person name="Natvig D."/>
            <person name="Lalanne C."/>
            <person name="Gautier V."/>
            <person name="Ament-Velasquez S.L."/>
            <person name="Kruys A."/>
            <person name="Hutchinson M.I."/>
            <person name="Powell A.J."/>
            <person name="Barry K."/>
            <person name="Miller A.N."/>
            <person name="Grigoriev I.V."/>
            <person name="Debuchy R."/>
            <person name="Gladieux P."/>
            <person name="Thoren M.H."/>
            <person name="Johannesson H."/>
        </authorList>
    </citation>
    <scope>NUCLEOTIDE SEQUENCE</scope>
    <source>
        <strain evidence="3">CBS 103.79</strain>
    </source>
</reference>
<evidence type="ECO:0000256" key="2">
    <source>
        <dbReference type="SAM" id="MobiDB-lite"/>
    </source>
</evidence>
<evidence type="ECO:0000313" key="4">
    <source>
        <dbReference type="Proteomes" id="UP001303889"/>
    </source>
</evidence>
<evidence type="ECO:0000256" key="1">
    <source>
        <dbReference type="SAM" id="Coils"/>
    </source>
</evidence>
<gene>
    <name evidence="3" type="ORF">C8A05DRAFT_30054</name>
</gene>
<feature type="coiled-coil region" evidence="1">
    <location>
        <begin position="78"/>
        <end position="105"/>
    </location>
</feature>
<organism evidence="3 4">
    <name type="scientific">Staphylotrichum tortipilum</name>
    <dbReference type="NCBI Taxonomy" id="2831512"/>
    <lineage>
        <taxon>Eukaryota</taxon>
        <taxon>Fungi</taxon>
        <taxon>Dikarya</taxon>
        <taxon>Ascomycota</taxon>
        <taxon>Pezizomycotina</taxon>
        <taxon>Sordariomycetes</taxon>
        <taxon>Sordariomycetidae</taxon>
        <taxon>Sordariales</taxon>
        <taxon>Chaetomiaceae</taxon>
        <taxon>Staphylotrichum</taxon>
    </lineage>
</organism>
<dbReference type="Gene3D" id="1.25.40.10">
    <property type="entry name" value="Tetratricopeptide repeat domain"/>
    <property type="match status" value="1"/>
</dbReference>
<evidence type="ECO:0000313" key="3">
    <source>
        <dbReference type="EMBL" id="KAK3906116.1"/>
    </source>
</evidence>
<keyword evidence="4" id="KW-1185">Reference proteome</keyword>
<comment type="caution">
    <text evidence="3">The sequence shown here is derived from an EMBL/GenBank/DDBJ whole genome shotgun (WGS) entry which is preliminary data.</text>
</comment>
<keyword evidence="1" id="KW-0175">Coiled coil</keyword>
<feature type="compositionally biased region" description="Low complexity" evidence="2">
    <location>
        <begin position="23"/>
        <end position="49"/>
    </location>
</feature>
<dbReference type="InterPro" id="IPR011990">
    <property type="entry name" value="TPR-like_helical_dom_sf"/>
</dbReference>
<protein>
    <recommendedName>
        <fullName evidence="5">Pentatricopeptide repeat domain-containing protein</fullName>
    </recommendedName>
</protein>
<accession>A0AAN6MTF3</accession>
<dbReference type="EMBL" id="MU855336">
    <property type="protein sequence ID" value="KAK3906116.1"/>
    <property type="molecule type" value="Genomic_DNA"/>
</dbReference>